<dbReference type="InterPro" id="IPR050161">
    <property type="entry name" value="Siro_Cobalamin_biosynth"/>
</dbReference>
<protein>
    <recommendedName>
        <fullName evidence="2">uroporphyrinogen-III C-methyltransferase</fullName>
        <ecNumber evidence="2">2.1.1.107</ecNumber>
    </recommendedName>
</protein>
<dbReference type="EC" id="2.1.1.107" evidence="2"/>
<comment type="similarity">
    <text evidence="1 8">Belongs to the precorrin methyltransferase family.</text>
</comment>
<dbReference type="CDD" id="cd11642">
    <property type="entry name" value="SUMT"/>
    <property type="match status" value="1"/>
</dbReference>
<evidence type="ECO:0000256" key="1">
    <source>
        <dbReference type="ARBA" id="ARBA00005879"/>
    </source>
</evidence>
<dbReference type="GO" id="GO:0032259">
    <property type="term" value="P:methylation"/>
    <property type="evidence" value="ECO:0007669"/>
    <property type="project" value="UniProtKB-KW"/>
</dbReference>
<organism evidence="10 11">
    <name type="scientific">Paeniroseomonas aquatica</name>
    <dbReference type="NCBI Taxonomy" id="373043"/>
    <lineage>
        <taxon>Bacteria</taxon>
        <taxon>Pseudomonadati</taxon>
        <taxon>Pseudomonadota</taxon>
        <taxon>Alphaproteobacteria</taxon>
        <taxon>Acetobacterales</taxon>
        <taxon>Acetobacteraceae</taxon>
        <taxon>Paeniroseomonas</taxon>
    </lineage>
</organism>
<dbReference type="PANTHER" id="PTHR45790">
    <property type="entry name" value="SIROHEME SYNTHASE-RELATED"/>
    <property type="match status" value="1"/>
</dbReference>
<dbReference type="EMBL" id="JAUFPN010000190">
    <property type="protein sequence ID" value="MDN3567255.1"/>
    <property type="molecule type" value="Genomic_DNA"/>
</dbReference>
<dbReference type="Proteomes" id="UP001529369">
    <property type="component" value="Unassembled WGS sequence"/>
</dbReference>
<evidence type="ECO:0000313" key="10">
    <source>
        <dbReference type="EMBL" id="MDN3567255.1"/>
    </source>
</evidence>
<evidence type="ECO:0000256" key="7">
    <source>
        <dbReference type="ARBA" id="ARBA00025705"/>
    </source>
</evidence>
<dbReference type="InterPro" id="IPR014776">
    <property type="entry name" value="4pyrrole_Mease_sub2"/>
</dbReference>
<dbReference type="InterPro" id="IPR000878">
    <property type="entry name" value="4pyrrol_Mease"/>
</dbReference>
<dbReference type="InterPro" id="IPR014777">
    <property type="entry name" value="4pyrrole_Mease_sub1"/>
</dbReference>
<dbReference type="PANTHER" id="PTHR45790:SF3">
    <property type="entry name" value="S-ADENOSYL-L-METHIONINE-DEPENDENT UROPORPHYRINOGEN III METHYLTRANSFERASE, CHLOROPLASTIC"/>
    <property type="match status" value="1"/>
</dbReference>
<dbReference type="Gene3D" id="3.30.950.10">
    <property type="entry name" value="Methyltransferase, Cobalt-precorrin-4 Transmethylase, Domain 2"/>
    <property type="match status" value="1"/>
</dbReference>
<accession>A0ABT8ABZ6</accession>
<dbReference type="InterPro" id="IPR003043">
    <property type="entry name" value="Uropor_MeTrfase_CS"/>
</dbReference>
<proteinExistence type="inferred from homology"/>
<evidence type="ECO:0000259" key="9">
    <source>
        <dbReference type="Pfam" id="PF00590"/>
    </source>
</evidence>
<reference evidence="11" key="1">
    <citation type="journal article" date="2019" name="Int. J. Syst. Evol. Microbiol.">
        <title>The Global Catalogue of Microorganisms (GCM) 10K type strain sequencing project: providing services to taxonomists for standard genome sequencing and annotation.</title>
        <authorList>
            <consortium name="The Broad Institute Genomics Platform"/>
            <consortium name="The Broad Institute Genome Sequencing Center for Infectious Disease"/>
            <person name="Wu L."/>
            <person name="Ma J."/>
        </authorList>
    </citation>
    <scope>NUCLEOTIDE SEQUENCE [LARGE SCALE GENOMIC DNA]</scope>
    <source>
        <strain evidence="11">CECT 7131</strain>
    </source>
</reference>
<evidence type="ECO:0000313" key="11">
    <source>
        <dbReference type="Proteomes" id="UP001529369"/>
    </source>
</evidence>
<keyword evidence="5" id="KW-0949">S-adenosyl-L-methionine</keyword>
<dbReference type="PROSITE" id="PS00840">
    <property type="entry name" value="SUMT_2"/>
    <property type="match status" value="1"/>
</dbReference>
<keyword evidence="3 8" id="KW-0489">Methyltransferase</keyword>
<evidence type="ECO:0000256" key="4">
    <source>
        <dbReference type="ARBA" id="ARBA00022679"/>
    </source>
</evidence>
<keyword evidence="6" id="KW-0627">Porphyrin biosynthesis</keyword>
<comment type="pathway">
    <text evidence="7">Porphyrin-containing compound metabolism; siroheme biosynthesis; precorrin-2 from uroporphyrinogen III: step 1/1.</text>
</comment>
<evidence type="ECO:0000256" key="6">
    <source>
        <dbReference type="ARBA" id="ARBA00023244"/>
    </source>
</evidence>
<keyword evidence="11" id="KW-1185">Reference proteome</keyword>
<dbReference type="NCBIfam" id="TIGR01469">
    <property type="entry name" value="cobA_cysG_Cterm"/>
    <property type="match status" value="1"/>
</dbReference>
<dbReference type="GO" id="GO:0004851">
    <property type="term" value="F:uroporphyrin-III C-methyltransferase activity"/>
    <property type="evidence" value="ECO:0007669"/>
    <property type="project" value="UniProtKB-EC"/>
</dbReference>
<evidence type="ECO:0000256" key="5">
    <source>
        <dbReference type="ARBA" id="ARBA00022691"/>
    </source>
</evidence>
<dbReference type="Gene3D" id="3.40.1010.10">
    <property type="entry name" value="Cobalt-precorrin-4 Transmethylase, Domain 1"/>
    <property type="match status" value="1"/>
</dbReference>
<comment type="caution">
    <text evidence="10">The sequence shown here is derived from an EMBL/GenBank/DDBJ whole genome shotgun (WGS) entry which is preliminary data.</text>
</comment>
<gene>
    <name evidence="10" type="primary">cobA</name>
    <name evidence="10" type="ORF">QWZ14_22990</name>
</gene>
<dbReference type="InterPro" id="IPR006366">
    <property type="entry name" value="CobA/CysG_C"/>
</dbReference>
<evidence type="ECO:0000256" key="3">
    <source>
        <dbReference type="ARBA" id="ARBA00022603"/>
    </source>
</evidence>
<evidence type="ECO:0000256" key="8">
    <source>
        <dbReference type="RuleBase" id="RU003960"/>
    </source>
</evidence>
<dbReference type="RefSeq" id="WP_290319276.1">
    <property type="nucleotide sequence ID" value="NZ_JAUFPN010000190.1"/>
</dbReference>
<feature type="domain" description="Tetrapyrrole methylase" evidence="9">
    <location>
        <begin position="20"/>
        <end position="230"/>
    </location>
</feature>
<sequence length="272" mass="27030">MNVDYASALATADAPAPGEVWLVGAGPGDPGLLTRRAASALARADLVLHDALPGRAMLRLVGPGATIVPVGKRKGLAPLPQPKINARLIAGARAGLRVVRLKGGDPFLFGRGGEEAQALAAAGIPWRVVPGVSAGTAAPAAAGIPLTHRGLASTVTFVTGHDETGSLPESIDWQALGRGGGTIAAFMAASKLDEIALRLLAAGRSPATPVAVVAQASLPGQAVLRTTLGQCTLEARRAGLPTPALVVIGEVAGLAAALLPAVGQAASLSRSA</sequence>
<keyword evidence="4 8" id="KW-0808">Transferase</keyword>
<name>A0ABT8ABZ6_9PROT</name>
<dbReference type="SUPFAM" id="SSF53790">
    <property type="entry name" value="Tetrapyrrole methylase"/>
    <property type="match status" value="1"/>
</dbReference>
<dbReference type="NCBIfam" id="NF004790">
    <property type="entry name" value="PRK06136.1"/>
    <property type="match status" value="1"/>
</dbReference>
<dbReference type="Pfam" id="PF00590">
    <property type="entry name" value="TP_methylase"/>
    <property type="match status" value="1"/>
</dbReference>
<evidence type="ECO:0000256" key="2">
    <source>
        <dbReference type="ARBA" id="ARBA00012162"/>
    </source>
</evidence>
<dbReference type="InterPro" id="IPR035996">
    <property type="entry name" value="4pyrrol_Methylase_sf"/>
</dbReference>